<dbReference type="GO" id="GO:0002161">
    <property type="term" value="F:aminoacyl-tRNA deacylase activity"/>
    <property type="evidence" value="ECO:0007669"/>
    <property type="project" value="TreeGrafter"/>
</dbReference>
<dbReference type="Gene3D" id="3.30.54.20">
    <property type="match status" value="1"/>
</dbReference>
<dbReference type="InterPro" id="IPR045864">
    <property type="entry name" value="aa-tRNA-synth_II/BPL/LPL"/>
</dbReference>
<keyword evidence="6 11" id="KW-0862">Zinc</keyword>
<comment type="cofactor">
    <cofactor evidence="11">
        <name>Zn(2+)</name>
        <dbReference type="ChEBI" id="CHEBI:29105"/>
    </cofactor>
    <text evidence="11">Binds 1 zinc ion per subunit.</text>
</comment>
<dbReference type="SUPFAM" id="SSF55681">
    <property type="entry name" value="Class II aaRS and biotin synthetases"/>
    <property type="match status" value="1"/>
</dbReference>
<keyword evidence="9 11" id="KW-0648">Protein biosynthesis</keyword>
<sequence>MIKRSGKELRELFLSYFEQKEHKRFPSFSLIPDDPTLLFTIAGMVPFKPYFLGLKKPEVLRATTSQKCLRTNDIENVGRTSRHHTFFEMLGNFSFGDYFKERAIPWAWEFLTKVIGLDPERMYATIYLDDDEAFEIWNKVVGLPESKIVRMGEKDNFWAAGPIGPCGPCSELIYDQGPAFSCGKPDCFVGCDCDRYLEVWNLVFMQYNRDEEGNLTPLPKKNIDTGMGLERLASIVQGARSDFETDLFLPLIEKVSRLSGVEYAADKRFDTAMRVIADHLRALAFMIADGVLPSNEGRGYVLRRLLRRASRYGRVLGLDRPFLIELMPELLEIMADHYKELVEYRSTIESVINLEEKRFSRTLDQGSALLEEEISRVIRSGSSVLSGETAFTLYDTYGFPLELTEEICQEQGIEVDREEFERCMERQREMARTASKQLASMAKKEVHSTLLAKFGPTKFVGYESDEAESKVLAILKDSREVEEAHEGEEVEILLAETPFYAEKGGQVGDKGWIETSTGKLEVLDTYYYHDVLIAHRVRVKSGYVSADDEAKAKVDLSRRNAIRRHHTSTHIIHEALTRVLGPHIRQAGSYVSPNYLRFDFTHFDAISRDDIVKIEQIANEVIQANIKLNIFETSMEEAKKIGAKAFFDEKYGDRVRVIQIPGYCAELCGGLHVNATGDIGLTKIVKEESIGSGLRRITALAGMAAVSHYQELFDLVEDLTLISGVEAGSLKEKFTDVFQEIKNLKTELQRSNLKLALSQCDKILSQRQIVNGFTLLTGKFEDLDADILRQVGDHLKKGLKKVLLVLGSSFEGKVVLVAMADEDAVRDGIHAGKFINRVAKIVDGGGGGRPNVAQAGGKKVEKLEDALNAVPRILTELLGV</sequence>
<dbReference type="PRINTS" id="PR00980">
    <property type="entry name" value="TRNASYNTHALA"/>
</dbReference>
<dbReference type="GO" id="GO:0000049">
    <property type="term" value="F:tRNA binding"/>
    <property type="evidence" value="ECO:0007669"/>
    <property type="project" value="UniProtKB-KW"/>
</dbReference>
<keyword evidence="11" id="KW-0963">Cytoplasm</keyword>
<dbReference type="Proteomes" id="UP000005273">
    <property type="component" value="Unassembled WGS sequence"/>
</dbReference>
<dbReference type="NCBIfam" id="TIGR00344">
    <property type="entry name" value="alaS"/>
    <property type="match status" value="1"/>
</dbReference>
<evidence type="ECO:0000256" key="11">
    <source>
        <dbReference type="HAMAP-Rule" id="MF_00036"/>
    </source>
</evidence>
<dbReference type="InterPro" id="IPR002318">
    <property type="entry name" value="Ala-tRNA-lgiase_IIc"/>
</dbReference>
<dbReference type="EC" id="6.1.1.7" evidence="11"/>
<dbReference type="InterPro" id="IPR018164">
    <property type="entry name" value="Ala-tRNA-synth_IIc_N"/>
</dbReference>
<evidence type="ECO:0000256" key="10">
    <source>
        <dbReference type="ARBA" id="ARBA00023146"/>
    </source>
</evidence>
<dbReference type="SMART" id="SM00863">
    <property type="entry name" value="tRNA_SAD"/>
    <property type="match status" value="1"/>
</dbReference>
<dbReference type="SUPFAM" id="SSF101353">
    <property type="entry name" value="Putative anticodon-binding domain of alanyl-tRNA synthetase (AlaRS)"/>
    <property type="match status" value="1"/>
</dbReference>
<dbReference type="AlphaFoldDB" id="A0A0T5XEH7"/>
<organism evidence="13 14">
    <name type="scientific">Acetomicrobium hydrogeniformans ATCC BAA-1850</name>
    <dbReference type="NCBI Taxonomy" id="592015"/>
    <lineage>
        <taxon>Bacteria</taxon>
        <taxon>Thermotogati</taxon>
        <taxon>Synergistota</taxon>
        <taxon>Synergistia</taxon>
        <taxon>Synergistales</taxon>
        <taxon>Acetomicrobiaceae</taxon>
        <taxon>Acetomicrobium</taxon>
    </lineage>
</organism>
<dbReference type="PANTHER" id="PTHR11777:SF9">
    <property type="entry name" value="ALANINE--TRNA LIGASE, CYTOPLASMIC"/>
    <property type="match status" value="1"/>
</dbReference>
<comment type="caution">
    <text evidence="13">The sequence shown here is derived from an EMBL/GenBank/DDBJ whole genome shotgun (WGS) entry which is preliminary data.</text>
</comment>
<dbReference type="FunFam" id="3.30.980.10:FF:000004">
    <property type="entry name" value="Alanine--tRNA ligase, cytoplasmic"/>
    <property type="match status" value="1"/>
</dbReference>
<comment type="similarity">
    <text evidence="1 11">Belongs to the class-II aminoacyl-tRNA synthetase family.</text>
</comment>
<dbReference type="GO" id="GO:0005829">
    <property type="term" value="C:cytosol"/>
    <property type="evidence" value="ECO:0007669"/>
    <property type="project" value="TreeGrafter"/>
</dbReference>
<evidence type="ECO:0000313" key="13">
    <source>
        <dbReference type="EMBL" id="KRT36133.1"/>
    </source>
</evidence>
<dbReference type="Pfam" id="PF01411">
    <property type="entry name" value="tRNA-synt_2c"/>
    <property type="match status" value="1"/>
</dbReference>
<dbReference type="FunFam" id="2.40.30.130:FF:000001">
    <property type="entry name" value="Alanine--tRNA ligase"/>
    <property type="match status" value="1"/>
</dbReference>
<reference evidence="14" key="1">
    <citation type="submission" date="2012-09" db="EMBL/GenBank/DDBJ databases">
        <authorList>
            <person name="Weinstock G."/>
            <person name="Sodergren E."/>
            <person name="Clifton S."/>
            <person name="Fulton L."/>
            <person name="Fulton B."/>
            <person name="Courtney L."/>
            <person name="Fronick C."/>
            <person name="Harrison M."/>
            <person name="Strong C."/>
            <person name="Farmer C."/>
            <person name="Delehaunty K."/>
            <person name="Markovic C."/>
            <person name="Hall O."/>
            <person name="Minx P."/>
            <person name="Tomlinson C."/>
            <person name="Mitreva M."/>
            <person name="Nelson J."/>
            <person name="Hou S."/>
            <person name="Wollam A."/>
            <person name="Pepin K.H."/>
            <person name="Johnson M."/>
            <person name="Bhonagiri V."/>
            <person name="Nash W.E."/>
            <person name="Suruliraj S."/>
            <person name="Warren W."/>
            <person name="Chinwalla A."/>
            <person name="Mardis E.R."/>
            <person name="Wilson R.K."/>
        </authorList>
    </citation>
    <scope>NUCLEOTIDE SEQUENCE [LARGE SCALE GENOMIC DNA]</scope>
    <source>
        <strain evidence="14">OS1</strain>
    </source>
</reference>
<dbReference type="GO" id="GO:0004813">
    <property type="term" value="F:alanine-tRNA ligase activity"/>
    <property type="evidence" value="ECO:0007669"/>
    <property type="project" value="UniProtKB-UniRule"/>
</dbReference>
<gene>
    <name evidence="11" type="primary">alaS</name>
    <name evidence="13" type="ORF">HMPREF1705_03395</name>
</gene>
<accession>A0A0T5XEH7</accession>
<dbReference type="InterPro" id="IPR018162">
    <property type="entry name" value="Ala-tRNA-ligase_IIc_anticod-bd"/>
</dbReference>
<keyword evidence="7 11" id="KW-0067">ATP-binding</keyword>
<dbReference type="CDD" id="cd00673">
    <property type="entry name" value="AlaRS_core"/>
    <property type="match status" value="1"/>
</dbReference>
<name>A0A0T5XEH7_9BACT</name>
<dbReference type="SUPFAM" id="SSF50447">
    <property type="entry name" value="Translation proteins"/>
    <property type="match status" value="1"/>
</dbReference>
<keyword evidence="8 11" id="KW-0694">RNA-binding</keyword>
<comment type="subcellular location">
    <subcellularLocation>
        <location evidence="11">Cytoplasm</location>
    </subcellularLocation>
</comment>
<dbReference type="PROSITE" id="PS50860">
    <property type="entry name" value="AA_TRNA_LIGASE_II_ALA"/>
    <property type="match status" value="1"/>
</dbReference>
<evidence type="ECO:0000256" key="6">
    <source>
        <dbReference type="ARBA" id="ARBA00022833"/>
    </source>
</evidence>
<evidence type="ECO:0000256" key="4">
    <source>
        <dbReference type="ARBA" id="ARBA00022723"/>
    </source>
</evidence>
<comment type="domain">
    <text evidence="11">Consists of three domains; the N-terminal catalytic domain, the editing domain and the C-terminal C-Ala domain. The editing domain removes incorrectly charged amino acids, while the C-Ala domain, along with tRNA(Ala), serves as a bridge to cooperatively bring together the editing and aminoacylation centers thus stimulating deacylation of misacylated tRNAs.</text>
</comment>
<keyword evidence="2 11" id="KW-0820">tRNA-binding</keyword>
<evidence type="ECO:0000259" key="12">
    <source>
        <dbReference type="PROSITE" id="PS50860"/>
    </source>
</evidence>
<feature type="domain" description="Alanyl-transfer RNA synthetases family profile" evidence="12">
    <location>
        <begin position="4"/>
        <end position="711"/>
    </location>
</feature>
<evidence type="ECO:0000256" key="7">
    <source>
        <dbReference type="ARBA" id="ARBA00022840"/>
    </source>
</evidence>
<keyword evidence="14" id="KW-1185">Reference proteome</keyword>
<keyword evidence="5 11" id="KW-0547">Nucleotide-binding</keyword>
<keyword evidence="10 11" id="KW-0030">Aminoacyl-tRNA synthetase</keyword>
<evidence type="ECO:0000256" key="2">
    <source>
        <dbReference type="ARBA" id="ARBA00022555"/>
    </source>
</evidence>
<dbReference type="OrthoDB" id="9803884at2"/>
<dbReference type="GO" id="GO:0008270">
    <property type="term" value="F:zinc ion binding"/>
    <property type="evidence" value="ECO:0007669"/>
    <property type="project" value="UniProtKB-UniRule"/>
</dbReference>
<evidence type="ECO:0000256" key="5">
    <source>
        <dbReference type="ARBA" id="ARBA00022741"/>
    </source>
</evidence>
<dbReference type="GO" id="GO:0006419">
    <property type="term" value="P:alanyl-tRNA aminoacylation"/>
    <property type="evidence" value="ECO:0007669"/>
    <property type="project" value="UniProtKB-UniRule"/>
</dbReference>
<dbReference type="FunFam" id="3.10.310.40:FF:000001">
    <property type="entry name" value="Alanine--tRNA ligase"/>
    <property type="match status" value="1"/>
</dbReference>
<dbReference type="InterPro" id="IPR050058">
    <property type="entry name" value="Ala-tRNA_ligase"/>
</dbReference>
<dbReference type="Gene3D" id="3.10.310.40">
    <property type="match status" value="1"/>
</dbReference>
<dbReference type="Gene3D" id="3.30.980.10">
    <property type="entry name" value="Threonyl-trna Synthetase, Chain A, domain 2"/>
    <property type="match status" value="1"/>
</dbReference>
<keyword evidence="3 11" id="KW-0436">Ligase</keyword>
<dbReference type="FunFam" id="3.30.930.10:FF:000004">
    <property type="entry name" value="Alanine--tRNA ligase"/>
    <property type="match status" value="1"/>
</dbReference>
<evidence type="ECO:0000256" key="1">
    <source>
        <dbReference type="ARBA" id="ARBA00008226"/>
    </source>
</evidence>
<evidence type="ECO:0000256" key="3">
    <source>
        <dbReference type="ARBA" id="ARBA00022598"/>
    </source>
</evidence>
<dbReference type="HAMAP" id="MF_00036_B">
    <property type="entry name" value="Ala_tRNA_synth_B"/>
    <property type="match status" value="1"/>
</dbReference>
<evidence type="ECO:0000256" key="8">
    <source>
        <dbReference type="ARBA" id="ARBA00022884"/>
    </source>
</evidence>
<proteinExistence type="inferred from homology"/>
<dbReference type="RefSeq" id="WP_009201174.1">
    <property type="nucleotide sequence ID" value="NZ_ACJX03000001.1"/>
</dbReference>
<feature type="binding site" evidence="11">
    <location>
        <position position="672"/>
    </location>
    <ligand>
        <name>Zn(2+)</name>
        <dbReference type="ChEBI" id="CHEBI:29105"/>
    </ligand>
</feature>
<dbReference type="InterPro" id="IPR009000">
    <property type="entry name" value="Transl_B-barrel_sf"/>
</dbReference>
<comment type="function">
    <text evidence="11">Catalyzes the attachment of alanine to tRNA(Ala) in a two-step reaction: alanine is first activated by ATP to form Ala-AMP and then transferred to the acceptor end of tRNA(Ala). Also edits incorrectly charged Ser-tRNA(Ala) and Gly-tRNA(Ala) via its editing domain.</text>
</comment>
<comment type="catalytic activity">
    <reaction evidence="11">
        <text>tRNA(Ala) + L-alanine + ATP = L-alanyl-tRNA(Ala) + AMP + diphosphate</text>
        <dbReference type="Rhea" id="RHEA:12540"/>
        <dbReference type="Rhea" id="RHEA-COMP:9657"/>
        <dbReference type="Rhea" id="RHEA-COMP:9923"/>
        <dbReference type="ChEBI" id="CHEBI:30616"/>
        <dbReference type="ChEBI" id="CHEBI:33019"/>
        <dbReference type="ChEBI" id="CHEBI:57972"/>
        <dbReference type="ChEBI" id="CHEBI:78442"/>
        <dbReference type="ChEBI" id="CHEBI:78497"/>
        <dbReference type="ChEBI" id="CHEBI:456215"/>
        <dbReference type="EC" id="6.1.1.7"/>
    </reaction>
</comment>
<dbReference type="SUPFAM" id="SSF55186">
    <property type="entry name" value="ThrRS/AlaRS common domain"/>
    <property type="match status" value="1"/>
</dbReference>
<evidence type="ECO:0000256" key="9">
    <source>
        <dbReference type="ARBA" id="ARBA00022917"/>
    </source>
</evidence>
<dbReference type="InterPro" id="IPR003156">
    <property type="entry name" value="DHHA1_dom"/>
</dbReference>
<dbReference type="InterPro" id="IPR023033">
    <property type="entry name" value="Ala_tRNA_ligase_euk/bac"/>
</dbReference>
<feature type="binding site" evidence="11">
    <location>
        <position position="570"/>
    </location>
    <ligand>
        <name>Zn(2+)</name>
        <dbReference type="ChEBI" id="CHEBI:29105"/>
    </ligand>
</feature>
<dbReference type="GO" id="GO:0005524">
    <property type="term" value="F:ATP binding"/>
    <property type="evidence" value="ECO:0007669"/>
    <property type="project" value="UniProtKB-UniRule"/>
</dbReference>
<protein>
    <recommendedName>
        <fullName evidence="11">Alanine--tRNA ligase</fullName>
        <ecNumber evidence="11">6.1.1.7</ecNumber>
    </recommendedName>
    <alternativeName>
        <fullName evidence="11">Alanyl-tRNA synthetase</fullName>
        <shortName evidence="11">AlaRS</shortName>
    </alternativeName>
</protein>
<dbReference type="STRING" id="592015.HMPREF1705_03395"/>
<keyword evidence="4 11" id="KW-0479">Metal-binding</keyword>
<feature type="binding site" evidence="11">
    <location>
        <position position="668"/>
    </location>
    <ligand>
        <name>Zn(2+)</name>
        <dbReference type="ChEBI" id="CHEBI:29105"/>
    </ligand>
</feature>
<dbReference type="Gene3D" id="2.40.30.130">
    <property type="match status" value="1"/>
</dbReference>
<dbReference type="PANTHER" id="PTHR11777">
    <property type="entry name" value="ALANYL-TRNA SYNTHETASE"/>
    <property type="match status" value="1"/>
</dbReference>
<dbReference type="InterPro" id="IPR018165">
    <property type="entry name" value="Ala-tRNA-synth_IIc_core"/>
</dbReference>
<dbReference type="Pfam" id="PF07973">
    <property type="entry name" value="tRNA_SAD"/>
    <property type="match status" value="1"/>
</dbReference>
<dbReference type="InterPro" id="IPR012947">
    <property type="entry name" value="tRNA_SAD"/>
</dbReference>
<evidence type="ECO:0000313" key="14">
    <source>
        <dbReference type="Proteomes" id="UP000005273"/>
    </source>
</evidence>
<dbReference type="Pfam" id="PF02272">
    <property type="entry name" value="DHHA1"/>
    <property type="match status" value="1"/>
</dbReference>
<dbReference type="EMBL" id="ACJX03000001">
    <property type="protein sequence ID" value="KRT36133.1"/>
    <property type="molecule type" value="Genomic_DNA"/>
</dbReference>
<dbReference type="Gene3D" id="3.30.930.10">
    <property type="entry name" value="Bira Bifunctional Protein, Domain 2"/>
    <property type="match status" value="1"/>
</dbReference>
<feature type="binding site" evidence="11">
    <location>
        <position position="566"/>
    </location>
    <ligand>
        <name>Zn(2+)</name>
        <dbReference type="ChEBI" id="CHEBI:29105"/>
    </ligand>
</feature>
<dbReference type="eggNOG" id="COG0013">
    <property type="taxonomic scope" value="Bacteria"/>
</dbReference>
<dbReference type="InterPro" id="IPR018163">
    <property type="entry name" value="Thr/Ala-tRNA-synth_IIc_edit"/>
</dbReference>